<sequence>MFMEKSGNEFLNLLSSAAPVPGGGGASAFVGAMGVALASMVANLTSGKKKYADVQADIDRIIKKADGLRNELTSLVEKDAEVFEPLSRAYSLPKENEAERKIKDETMESALKSACEVPLEIMLKVVEAMDLHEELAKKGTRIAVSDVGVGAAFCKSALMGASLNVFINTKLMKNRQYAEEVNQKTEAILSEGIAKADNIYRQVEAAVR</sequence>
<name>A0A3P3XQ28_9SPIR</name>
<evidence type="ECO:0000256" key="1">
    <source>
        <dbReference type="SAM" id="Coils"/>
    </source>
</evidence>
<protein>
    <submittedName>
        <fullName evidence="3">Methenyltetrahydrofolate cyclohydrolase</fullName>
        <ecNumber evidence="3">3.5.4.9</ecNumber>
    </submittedName>
</protein>
<organism evidence="3">
    <name type="scientific">uncultured spirochete</name>
    <dbReference type="NCBI Taxonomy" id="156406"/>
    <lineage>
        <taxon>Bacteria</taxon>
        <taxon>Pseudomonadati</taxon>
        <taxon>Spirochaetota</taxon>
        <taxon>Spirochaetia</taxon>
        <taxon>Spirochaetales</taxon>
        <taxon>environmental samples</taxon>
    </lineage>
</organism>
<accession>A0A3P3XQ28</accession>
<reference evidence="3" key="1">
    <citation type="submission" date="2017-02" db="EMBL/GenBank/DDBJ databases">
        <authorList>
            <person name="Regsiter A."/>
            <person name="William W."/>
        </authorList>
    </citation>
    <scope>NUCLEOTIDE SEQUENCE</scope>
    <source>
        <strain evidence="3">BdmA 4</strain>
    </source>
</reference>
<dbReference type="Gene3D" id="1.20.120.680">
    <property type="entry name" value="Formiminotetrahydrofolate cyclodeaminase monomer, up-and-down helical bundle"/>
    <property type="match status" value="1"/>
</dbReference>
<keyword evidence="3" id="KW-0378">Hydrolase</keyword>
<feature type="domain" description="Cyclodeaminase/cyclohydrolase" evidence="2">
    <location>
        <begin position="8"/>
        <end position="186"/>
    </location>
</feature>
<dbReference type="EC" id="3.5.4.9" evidence="3"/>
<evidence type="ECO:0000313" key="3">
    <source>
        <dbReference type="EMBL" id="SLM18375.1"/>
    </source>
</evidence>
<dbReference type="Pfam" id="PF04961">
    <property type="entry name" value="FTCD_C"/>
    <property type="match status" value="1"/>
</dbReference>
<gene>
    <name evidence="3" type="primary">fchA</name>
    <name evidence="3" type="ORF">SPIRO4BDMA_40947</name>
</gene>
<dbReference type="GO" id="GO:0004477">
    <property type="term" value="F:methenyltetrahydrofolate cyclohydrolase activity"/>
    <property type="evidence" value="ECO:0007669"/>
    <property type="project" value="UniProtKB-EC"/>
</dbReference>
<evidence type="ECO:0000259" key="2">
    <source>
        <dbReference type="Pfam" id="PF04961"/>
    </source>
</evidence>
<dbReference type="SUPFAM" id="SSF101262">
    <property type="entry name" value="Methenyltetrahydrofolate cyclohydrolase-like"/>
    <property type="match status" value="1"/>
</dbReference>
<keyword evidence="1" id="KW-0175">Coiled coil</keyword>
<feature type="coiled-coil region" evidence="1">
    <location>
        <begin position="51"/>
        <end position="78"/>
    </location>
</feature>
<dbReference type="InterPro" id="IPR007044">
    <property type="entry name" value="Cyclodeamin/CycHdrlase"/>
</dbReference>
<dbReference type="AlphaFoldDB" id="A0A3P3XQ28"/>
<proteinExistence type="predicted"/>
<dbReference type="InterPro" id="IPR036178">
    <property type="entry name" value="Formintransfe-cycloase-like_sf"/>
</dbReference>
<dbReference type="EMBL" id="FWDO01000004">
    <property type="protein sequence ID" value="SLM18375.1"/>
    <property type="molecule type" value="Genomic_DNA"/>
</dbReference>